<feature type="compositionally biased region" description="Low complexity" evidence="1">
    <location>
        <begin position="271"/>
        <end position="312"/>
    </location>
</feature>
<evidence type="ECO:0000313" key="2">
    <source>
        <dbReference type="EMBL" id="CAK0824825.1"/>
    </source>
</evidence>
<keyword evidence="3" id="KW-1185">Reference proteome</keyword>
<name>A0ABN9S1T3_9DINO</name>
<reference evidence="2" key="1">
    <citation type="submission" date="2023-10" db="EMBL/GenBank/DDBJ databases">
        <authorList>
            <person name="Chen Y."/>
            <person name="Shah S."/>
            <person name="Dougan E. K."/>
            <person name="Thang M."/>
            <person name="Chan C."/>
        </authorList>
    </citation>
    <scope>NUCLEOTIDE SEQUENCE [LARGE SCALE GENOMIC DNA]</scope>
</reference>
<evidence type="ECO:0000256" key="1">
    <source>
        <dbReference type="SAM" id="MobiDB-lite"/>
    </source>
</evidence>
<dbReference type="Proteomes" id="UP001189429">
    <property type="component" value="Unassembled WGS sequence"/>
</dbReference>
<protein>
    <submittedName>
        <fullName evidence="2">Uncharacterized protein</fullName>
    </submittedName>
</protein>
<proteinExistence type="predicted"/>
<accession>A0ABN9S1T3</accession>
<organism evidence="2 3">
    <name type="scientific">Prorocentrum cordatum</name>
    <dbReference type="NCBI Taxonomy" id="2364126"/>
    <lineage>
        <taxon>Eukaryota</taxon>
        <taxon>Sar</taxon>
        <taxon>Alveolata</taxon>
        <taxon>Dinophyceae</taxon>
        <taxon>Prorocentrales</taxon>
        <taxon>Prorocentraceae</taxon>
        <taxon>Prorocentrum</taxon>
    </lineage>
</organism>
<feature type="region of interest" description="Disordered" evidence="1">
    <location>
        <begin position="94"/>
        <end position="344"/>
    </location>
</feature>
<feature type="compositionally biased region" description="Basic and acidic residues" evidence="1">
    <location>
        <begin position="396"/>
        <end position="406"/>
    </location>
</feature>
<sequence length="420" mass="42622">MAPLLVRLNLPGFSSPEPFHLAVAPRSLAGLACAVLEEIGGLTREELQGVRDDPSRVPLSFLGEVAHSEQPVLLSSDAELGSFLATSAASLQGAPPTIEVRPPEPSVPPAAADVAPPSPFSHRAGTNGAGSAAACSGPEDGAAGFSPAARPATAEKARVPNGAAGTRPRDAQPPKRGAATRASSSGAAPAADPRASPGRAGGRGPAARASPAQAPPREGAAAPGGAGLRTPDPARHAPQQRAIARTSSSPSLGQRPGWEAAAGRPRHDLPAARWGAAAPAPEGARGAQGPQAAAAGQGQAARRPLERAAAAEGRPETSPPASAAVAAAPDVSGNSANSLGADRHAWVRLYYQDTEARRQRAEEAKRRAQEREEEEIRTSARRAMGRPEGRPSAGPRGDRGAGRDPDTTADLSRSSPARRR</sequence>
<feature type="compositionally biased region" description="Basic and acidic residues" evidence="1">
    <location>
        <begin position="356"/>
        <end position="378"/>
    </location>
</feature>
<feature type="compositionally biased region" description="Low complexity" evidence="1">
    <location>
        <begin position="319"/>
        <end position="332"/>
    </location>
</feature>
<evidence type="ECO:0000313" key="3">
    <source>
        <dbReference type="Proteomes" id="UP001189429"/>
    </source>
</evidence>
<comment type="caution">
    <text evidence="2">The sequence shown here is derived from an EMBL/GenBank/DDBJ whole genome shotgun (WGS) entry which is preliminary data.</text>
</comment>
<feature type="region of interest" description="Disordered" evidence="1">
    <location>
        <begin position="356"/>
        <end position="420"/>
    </location>
</feature>
<feature type="compositionally biased region" description="Low complexity" evidence="1">
    <location>
        <begin position="205"/>
        <end position="221"/>
    </location>
</feature>
<dbReference type="EMBL" id="CAUYUJ010008746">
    <property type="protein sequence ID" value="CAK0824825.1"/>
    <property type="molecule type" value="Genomic_DNA"/>
</dbReference>
<feature type="compositionally biased region" description="Low complexity" evidence="1">
    <location>
        <begin position="176"/>
        <end position="198"/>
    </location>
</feature>
<gene>
    <name evidence="2" type="ORF">PCOR1329_LOCUS25123</name>
</gene>
<feature type="compositionally biased region" description="Polar residues" evidence="1">
    <location>
        <begin position="409"/>
        <end position="420"/>
    </location>
</feature>